<keyword evidence="8" id="KW-0472">Membrane</keyword>
<dbReference type="Pfam" id="PF02661">
    <property type="entry name" value="Fic"/>
    <property type="match status" value="1"/>
</dbReference>
<evidence type="ECO:0000256" key="5">
    <source>
        <dbReference type="ARBA" id="ARBA00022803"/>
    </source>
</evidence>
<evidence type="ECO:0000256" key="2">
    <source>
        <dbReference type="ARBA" id="ARBA00022692"/>
    </source>
</evidence>
<dbReference type="Gene3D" id="3.80.10.10">
    <property type="entry name" value="Ribonuclease Inhibitor"/>
    <property type="match status" value="1"/>
</dbReference>
<evidence type="ECO:0000256" key="8">
    <source>
        <dbReference type="ARBA" id="ARBA00023136"/>
    </source>
</evidence>
<keyword evidence="11" id="KW-1185">Reference proteome</keyword>
<dbReference type="PANTHER" id="PTHR13504:SF34">
    <property type="entry name" value="PROTEIN ADENYLYLTRANSFERASE FICD"/>
    <property type="match status" value="1"/>
</dbReference>
<dbReference type="InterPro" id="IPR040198">
    <property type="entry name" value="Fido_containing"/>
</dbReference>
<dbReference type="InterPro" id="IPR003812">
    <property type="entry name" value="Fido"/>
</dbReference>
<dbReference type="InterPro" id="IPR036597">
    <property type="entry name" value="Fido-like_dom_sf"/>
</dbReference>
<accession>A0ABQ8UF14</accession>
<feature type="domain" description="Fido" evidence="9">
    <location>
        <begin position="975"/>
        <end position="1125"/>
    </location>
</feature>
<comment type="caution">
    <text evidence="10">The sequence shown here is derived from an EMBL/GenBank/DDBJ whole genome shotgun (WGS) entry which is preliminary data.</text>
</comment>
<dbReference type="Gene3D" id="1.10.3290.10">
    <property type="entry name" value="Fido-like domain"/>
    <property type="match status" value="1"/>
</dbReference>
<evidence type="ECO:0000313" key="10">
    <source>
        <dbReference type="EMBL" id="KAJ4455975.1"/>
    </source>
</evidence>
<keyword evidence="5" id="KW-0802">TPR repeat</keyword>
<proteinExistence type="predicted"/>
<gene>
    <name evidence="10" type="ORF">PAPYR_8937</name>
</gene>
<reference evidence="10" key="1">
    <citation type="journal article" date="2022" name="bioRxiv">
        <title>Genomics of Preaxostyla Flagellates Illuminates Evolutionary Transitions and the Path Towards Mitochondrial Loss.</title>
        <authorList>
            <person name="Novak L.V.F."/>
            <person name="Treitli S.C."/>
            <person name="Pyrih J."/>
            <person name="Halakuc P."/>
            <person name="Pipaliya S.V."/>
            <person name="Vacek V."/>
            <person name="Brzon O."/>
            <person name="Soukal P."/>
            <person name="Eme L."/>
            <person name="Dacks J.B."/>
            <person name="Karnkowska A."/>
            <person name="Elias M."/>
            <person name="Hampl V."/>
        </authorList>
    </citation>
    <scope>NUCLEOTIDE SEQUENCE</scope>
    <source>
        <strain evidence="10">RCP-MX</strain>
    </source>
</reference>
<organism evidence="10 11">
    <name type="scientific">Paratrimastix pyriformis</name>
    <dbReference type="NCBI Taxonomy" id="342808"/>
    <lineage>
        <taxon>Eukaryota</taxon>
        <taxon>Metamonada</taxon>
        <taxon>Preaxostyla</taxon>
        <taxon>Paratrimastigidae</taxon>
        <taxon>Paratrimastix</taxon>
    </lineage>
</organism>
<keyword evidence="6" id="KW-0067">ATP-binding</keyword>
<evidence type="ECO:0000256" key="6">
    <source>
        <dbReference type="ARBA" id="ARBA00022840"/>
    </source>
</evidence>
<protein>
    <submittedName>
        <fullName evidence="10">Fic family protein</fullName>
    </submittedName>
</protein>
<sequence length="1147" mass="125301">MSGVTLCDLPANIVSLVIDCALPADRMRLYCLLLSLDRCVRTRIRGILLHIDFPAATSLPEIEGSYEAFPALPSDLPAPLVPVQSVAALVGPCHHLHSLHLGVELTGCPREDAGWVDVAFPAGASATLRSLTVDCTLGMSRCALTWILERVAPSLEELTATLVDSAWLCESLGHLPHLQRLTLRGCPVDCCRLVPCAAGLVALTLGYFWNTLTTLNGLLPHLGALEGLRLVDDETQPYAPRPDTILDLGLLPRPDKLRTLVIPELRPLYLRVLGPGARGLTRVDSPPELVADNLATLVEVTMRNHDSTAPEPDIVNRMPRLRSLTKFHGLPGPGLLDHMVLLDVSLPPGKPMVLPPGGCPHLRELHARVTGVMEPRMALVDLTALEVADISMITMDVLVVRRCPALRRLGNFSARHLDSDDGGPLGRLTSLQFAPQARASFAFAGLMEIFRRTPNLVELAGLVVATTPEKLAALWAALPRLSAVSLRTCTPWYTDFPAPPSLRRLTLSVAPPEVADPSLAPISGHVTVSGEGLEAAVVSDCVTCTVVKAPRLQALCVWGLELASVTLDTPGLRRLTLPLVVSFRGLREKTPLAALHTLSLRDCRLDPERLAEFLRQPLIARLHRLILEIRHPLAVARGLVAIPPATVSLDVEVDISAHSRPKFPALPNLRTLTVWGHSDLVVYGTGAPALECVRFLNGPKGCSLRVPRTTPRFTRVVGGTFDESPARRLQERCPLIQTPTLPVESVVGFCKLSLKWNKKKAKTLSKISMHVAGRRCGRGCGPMTAKNDDVVVRGLSGSSQLFIQASNGANVTFGFDPPIRAAELKEFILHNLVPKCPSRGRVLGLLRLHDCSRYSLEEVCADPAQFRGYVLQLILEHEELRLVDFCAKVEELRIRLTAERPLSLGTLQEIVSSCRIRWTWASNAIEGSTYTLAETSDALLSEIAVPSKLGEFFVNAIDHAAAITALFPFVQSRGLSCDDIRSLHGILMKRSFEPDITPGAYRTVAIRVTGTRFQFPEALEVPSLMDEFAGWLNAPIEPNNNAGAIIERAALAHLRFVTIHPFSDGNGRMARLLLNLVLMQNGLLPIIIEPTVRPVYMAAIQDYQRQKDRPPHATKGEAFIRLVAELVYERLRNHLEGGPERDLPGEQ</sequence>
<keyword evidence="3" id="KW-0677">Repeat</keyword>
<evidence type="ECO:0000256" key="7">
    <source>
        <dbReference type="ARBA" id="ARBA00022989"/>
    </source>
</evidence>
<dbReference type="SUPFAM" id="SSF140931">
    <property type="entry name" value="Fic-like"/>
    <property type="match status" value="1"/>
</dbReference>
<dbReference type="SUPFAM" id="SSF52058">
    <property type="entry name" value="L domain-like"/>
    <property type="match status" value="1"/>
</dbReference>
<dbReference type="PANTHER" id="PTHR13504">
    <property type="entry name" value="FIDO DOMAIN-CONTAINING PROTEIN DDB_G0283145"/>
    <property type="match status" value="1"/>
</dbReference>
<evidence type="ECO:0000256" key="4">
    <source>
        <dbReference type="ARBA" id="ARBA00022741"/>
    </source>
</evidence>
<dbReference type="EMBL" id="JAPMOS010000086">
    <property type="protein sequence ID" value="KAJ4455975.1"/>
    <property type="molecule type" value="Genomic_DNA"/>
</dbReference>
<evidence type="ECO:0000256" key="3">
    <source>
        <dbReference type="ARBA" id="ARBA00022737"/>
    </source>
</evidence>
<evidence type="ECO:0000259" key="9">
    <source>
        <dbReference type="PROSITE" id="PS51459"/>
    </source>
</evidence>
<comment type="subcellular location">
    <subcellularLocation>
        <location evidence="1">Membrane</location>
        <topology evidence="1">Single-pass membrane protein</topology>
    </subcellularLocation>
</comment>
<dbReference type="Proteomes" id="UP001141327">
    <property type="component" value="Unassembled WGS sequence"/>
</dbReference>
<keyword evidence="7" id="KW-1133">Transmembrane helix</keyword>
<dbReference type="PROSITE" id="PS51459">
    <property type="entry name" value="FIDO"/>
    <property type="match status" value="1"/>
</dbReference>
<name>A0ABQ8UF14_9EUKA</name>
<evidence type="ECO:0000256" key="1">
    <source>
        <dbReference type="ARBA" id="ARBA00004167"/>
    </source>
</evidence>
<keyword evidence="4" id="KW-0547">Nucleotide-binding</keyword>
<evidence type="ECO:0000313" key="11">
    <source>
        <dbReference type="Proteomes" id="UP001141327"/>
    </source>
</evidence>
<dbReference type="InterPro" id="IPR032675">
    <property type="entry name" value="LRR_dom_sf"/>
</dbReference>
<keyword evidence="2" id="KW-0812">Transmembrane</keyword>
<dbReference type="SUPFAM" id="SSF52047">
    <property type="entry name" value="RNI-like"/>
    <property type="match status" value="1"/>
</dbReference>